<evidence type="ECO:0008006" key="3">
    <source>
        <dbReference type="Google" id="ProtNLM"/>
    </source>
</evidence>
<gene>
    <name evidence="1" type="ORF">GCM10011343_08700</name>
</gene>
<reference evidence="1" key="2">
    <citation type="submission" date="2020-09" db="EMBL/GenBank/DDBJ databases">
        <authorList>
            <person name="Sun Q."/>
            <person name="Zhou Y."/>
        </authorList>
    </citation>
    <scope>NUCLEOTIDE SEQUENCE</scope>
    <source>
        <strain evidence="1">CGMCC 1.12506</strain>
    </source>
</reference>
<dbReference type="Proteomes" id="UP000625735">
    <property type="component" value="Unassembled WGS sequence"/>
</dbReference>
<dbReference type="RefSeq" id="WP_188361300.1">
    <property type="nucleotide sequence ID" value="NZ_BMFG01000002.1"/>
</dbReference>
<comment type="caution">
    <text evidence="1">The sequence shown here is derived from an EMBL/GenBank/DDBJ whole genome shotgun (WGS) entry which is preliminary data.</text>
</comment>
<proteinExistence type="predicted"/>
<name>A0A917DAY3_9FLAO</name>
<organism evidence="1 2">
    <name type="scientific">Flavobacterium orientale</name>
    <dbReference type="NCBI Taxonomy" id="1756020"/>
    <lineage>
        <taxon>Bacteria</taxon>
        <taxon>Pseudomonadati</taxon>
        <taxon>Bacteroidota</taxon>
        <taxon>Flavobacteriia</taxon>
        <taxon>Flavobacteriales</taxon>
        <taxon>Flavobacteriaceae</taxon>
        <taxon>Flavobacterium</taxon>
    </lineage>
</organism>
<protein>
    <recommendedName>
        <fullName evidence="3">Lipid A 3-O-deacylase (PagL)</fullName>
    </recommendedName>
</protein>
<accession>A0A917DAY3</accession>
<dbReference type="InterPro" id="IPR018550">
    <property type="entry name" value="Lipid-A_deacylase-rel"/>
</dbReference>
<keyword evidence="2" id="KW-1185">Reference proteome</keyword>
<dbReference type="Pfam" id="PF09411">
    <property type="entry name" value="PagL"/>
    <property type="match status" value="1"/>
</dbReference>
<evidence type="ECO:0000313" key="2">
    <source>
        <dbReference type="Proteomes" id="UP000625735"/>
    </source>
</evidence>
<dbReference type="EMBL" id="BMFG01000002">
    <property type="protein sequence ID" value="GGD20410.1"/>
    <property type="molecule type" value="Genomic_DNA"/>
</dbReference>
<dbReference type="AlphaFoldDB" id="A0A917DAY3"/>
<dbReference type="Gene3D" id="2.40.160.20">
    <property type="match status" value="1"/>
</dbReference>
<reference evidence="1" key="1">
    <citation type="journal article" date="2014" name="Int. J. Syst. Evol. Microbiol.">
        <title>Complete genome sequence of Corynebacterium casei LMG S-19264T (=DSM 44701T), isolated from a smear-ripened cheese.</title>
        <authorList>
            <consortium name="US DOE Joint Genome Institute (JGI-PGF)"/>
            <person name="Walter F."/>
            <person name="Albersmeier A."/>
            <person name="Kalinowski J."/>
            <person name="Ruckert C."/>
        </authorList>
    </citation>
    <scope>NUCLEOTIDE SEQUENCE</scope>
    <source>
        <strain evidence="1">CGMCC 1.12506</strain>
    </source>
</reference>
<evidence type="ECO:0000313" key="1">
    <source>
        <dbReference type="EMBL" id="GGD20410.1"/>
    </source>
</evidence>
<sequence length="362" mass="41967">MSKHVFWFLLFCSLTFGQEKTTNGYFDLNYIHGNILNHVPDINHLITGHPQGLILSYNFKTTGIKEWHSIYNYPDYGVSFLFQDFENQYLGKNFAINAHYNFYFLNRNLMFRISQGIAMTTNPYDKELNFKNNAFGSRFMSSNYFLLHYQKPYFVGPIGFNAGLFFTHFSNGRIKSPNRGLNTYGINLGLNYNLGEPFKYPKVDSIAKFKEPIRFNFTFRTGVNESSVVGSGQKPFYHFSTHVDKRIGRKSALQLGTELFLTQSLKEYIAYRAIAFPELEPIDPDTDYKRVSVFAGHELFINKLSIETQLGIYVYKQFREEMDIYQRLGLKYYITPKLFTGVALKSHGAKAEAIEWGIGVRL</sequence>